<evidence type="ECO:0000313" key="2">
    <source>
        <dbReference type="Proteomes" id="UP001057134"/>
    </source>
</evidence>
<dbReference type="Proteomes" id="UP001057134">
    <property type="component" value="Chromosome"/>
</dbReference>
<protein>
    <recommendedName>
        <fullName evidence="3">DUF2487 domain-containing protein</fullName>
    </recommendedName>
</protein>
<keyword evidence="2" id="KW-1185">Reference proteome</keyword>
<sequence length="145" mass="16413">MKPMKFSDVEQGAWESLKPYVDTCLLPVTGMTGKEQPWEATRALEQLRDALDCFEIPYKGRVLTYPAFHYIEGEEGRELVATMCGRLKDNFPYVVLVSADGRLAELGEIRGADKTFILTPGELAENLAEIKRHIAEQLQHLWSGR</sequence>
<organism evidence="1 2">
    <name type="scientific">Paenibacillus konkukensis</name>
    <dbReference type="NCBI Taxonomy" id="2020716"/>
    <lineage>
        <taxon>Bacteria</taxon>
        <taxon>Bacillati</taxon>
        <taxon>Bacillota</taxon>
        <taxon>Bacilli</taxon>
        <taxon>Bacillales</taxon>
        <taxon>Paenibacillaceae</taxon>
        <taxon>Paenibacillus</taxon>
    </lineage>
</organism>
<dbReference type="InterPro" id="IPR019615">
    <property type="entry name" value="DUF2487"/>
</dbReference>
<dbReference type="RefSeq" id="WP_249864096.1">
    <property type="nucleotide sequence ID" value="NZ_CP027059.1"/>
</dbReference>
<name>A0ABY4RI95_9BACL</name>
<dbReference type="EMBL" id="CP027059">
    <property type="protein sequence ID" value="UQZ81902.1"/>
    <property type="molecule type" value="Genomic_DNA"/>
</dbReference>
<dbReference type="Pfam" id="PF10673">
    <property type="entry name" value="DUF2487"/>
    <property type="match status" value="1"/>
</dbReference>
<evidence type="ECO:0008006" key="3">
    <source>
        <dbReference type="Google" id="ProtNLM"/>
    </source>
</evidence>
<reference evidence="1" key="2">
    <citation type="journal article" date="2021" name="J Anim Sci Technol">
        <title>Complete genome sequence of Paenibacillus konkukensis sp. nov. SK3146 as a potential probiotic strain.</title>
        <authorList>
            <person name="Jung H.I."/>
            <person name="Park S."/>
            <person name="Niu K.M."/>
            <person name="Lee S.W."/>
            <person name="Kothari D."/>
            <person name="Yi K.J."/>
            <person name="Kim S.K."/>
        </authorList>
    </citation>
    <scope>NUCLEOTIDE SEQUENCE</scope>
    <source>
        <strain evidence="1">SK3146</strain>
    </source>
</reference>
<evidence type="ECO:0000313" key="1">
    <source>
        <dbReference type="EMBL" id="UQZ81902.1"/>
    </source>
</evidence>
<gene>
    <name evidence="1" type="ORF">SK3146_01058</name>
</gene>
<proteinExistence type="predicted"/>
<reference evidence="1" key="1">
    <citation type="submission" date="2018-02" db="EMBL/GenBank/DDBJ databases">
        <authorList>
            <person name="Kim S.-K."/>
            <person name="Jung H.-I."/>
            <person name="Lee S.-W."/>
        </authorList>
    </citation>
    <scope>NUCLEOTIDE SEQUENCE</scope>
    <source>
        <strain evidence="1">SK3146</strain>
    </source>
</reference>
<accession>A0ABY4RI95</accession>